<comment type="catalytic activity">
    <reaction evidence="1">
        <text>ATP + protein L-histidine = ADP + protein N-phospho-L-histidine.</text>
        <dbReference type="EC" id="2.7.13.3"/>
    </reaction>
</comment>
<dbReference type="EMBL" id="BAABJV010000002">
    <property type="protein sequence ID" value="GAA4769102.1"/>
    <property type="molecule type" value="Genomic_DNA"/>
</dbReference>
<gene>
    <name evidence="13" type="ORF">GCM10023329_14840</name>
</gene>
<keyword evidence="8" id="KW-0902">Two-component regulatory system</keyword>
<dbReference type="SUPFAM" id="SSF55874">
    <property type="entry name" value="ATPase domain of HSP90 chaperone/DNA topoisomerase II/histidine kinase"/>
    <property type="match status" value="1"/>
</dbReference>
<reference evidence="14" key="1">
    <citation type="journal article" date="2019" name="Int. J. Syst. Evol. Microbiol.">
        <title>The Global Catalogue of Microorganisms (GCM) 10K type strain sequencing project: providing services to taxonomists for standard genome sequencing and annotation.</title>
        <authorList>
            <consortium name="The Broad Institute Genomics Platform"/>
            <consortium name="The Broad Institute Genome Sequencing Center for Infectious Disease"/>
            <person name="Wu L."/>
            <person name="Ma J."/>
        </authorList>
    </citation>
    <scope>NUCLEOTIDE SEQUENCE [LARGE SCALE GENOMIC DNA]</scope>
    <source>
        <strain evidence="14">JCM 18324</strain>
    </source>
</reference>
<feature type="transmembrane region" description="Helical" evidence="10">
    <location>
        <begin position="79"/>
        <end position="99"/>
    </location>
</feature>
<evidence type="ECO:0000256" key="6">
    <source>
        <dbReference type="ARBA" id="ARBA00022777"/>
    </source>
</evidence>
<organism evidence="13 14">
    <name type="scientific">Streptomyces sanyensis</name>
    <dbReference type="NCBI Taxonomy" id="568869"/>
    <lineage>
        <taxon>Bacteria</taxon>
        <taxon>Bacillati</taxon>
        <taxon>Actinomycetota</taxon>
        <taxon>Actinomycetes</taxon>
        <taxon>Kitasatosporales</taxon>
        <taxon>Streptomycetaceae</taxon>
        <taxon>Streptomyces</taxon>
    </lineage>
</organism>
<dbReference type="Pfam" id="PF07730">
    <property type="entry name" value="HisKA_3"/>
    <property type="match status" value="1"/>
</dbReference>
<dbReference type="InterPro" id="IPR036890">
    <property type="entry name" value="HATPase_C_sf"/>
</dbReference>
<protein>
    <recommendedName>
        <fullName evidence="2">histidine kinase</fullName>
        <ecNumber evidence="2">2.7.13.3</ecNumber>
    </recommendedName>
</protein>
<comment type="caution">
    <text evidence="13">The sequence shown here is derived from an EMBL/GenBank/DDBJ whole genome shotgun (WGS) entry which is preliminary data.</text>
</comment>
<feature type="domain" description="Signal transduction histidine kinase subgroup 3 dimerisation and phosphoacceptor" evidence="12">
    <location>
        <begin position="220"/>
        <end position="279"/>
    </location>
</feature>
<evidence type="ECO:0000256" key="2">
    <source>
        <dbReference type="ARBA" id="ARBA00012438"/>
    </source>
</evidence>
<dbReference type="EC" id="2.7.13.3" evidence="2"/>
<proteinExistence type="predicted"/>
<sequence>MSGARPEGAEAVPRQSPAVPPAPEAAPGPGGALRRAAAAVRRCAGSALRRAEGPDRLRTLATETLVVTASVAEALATRVYLPGALLPAALAVAVLLPLRRCFPRVLLLLALPTLATGVLWLPAMAALHAVAADRSRREAAAGAAAVAVVSFVPWRGVGDYPWTLPDITLGLLLSGLLAVAPAALGRLSLARRELAARLAELALSRERERRCAAEQAALRERERLAREVHDTAAHHLSLISLHCADLVAGAESAEYRRRAEALGALSRRAAADLRETVHREGPGLAELPGLLEAAGAAAVRLNTGDCPPAVGRAAYRVVQEGLTNARRHAPGARAEVDIHREAGELRLRVSNGPPHRTVPAAPSAAGGQGLPGLRARAAELGGTLSAGPAPGGGFLLEAAFPLG</sequence>
<dbReference type="InterPro" id="IPR050482">
    <property type="entry name" value="Sensor_HK_TwoCompSys"/>
</dbReference>
<keyword evidence="10" id="KW-0472">Membrane</keyword>
<evidence type="ECO:0000256" key="1">
    <source>
        <dbReference type="ARBA" id="ARBA00000085"/>
    </source>
</evidence>
<dbReference type="PANTHER" id="PTHR24421:SF10">
    <property type="entry name" value="NITRATE_NITRITE SENSOR PROTEIN NARQ"/>
    <property type="match status" value="1"/>
</dbReference>
<dbReference type="Gene3D" id="1.20.5.1930">
    <property type="match status" value="1"/>
</dbReference>
<feature type="transmembrane region" description="Helical" evidence="10">
    <location>
        <begin position="169"/>
        <end position="189"/>
    </location>
</feature>
<dbReference type="CDD" id="cd16917">
    <property type="entry name" value="HATPase_UhpB-NarQ-NarX-like"/>
    <property type="match status" value="1"/>
</dbReference>
<dbReference type="InterPro" id="IPR011712">
    <property type="entry name" value="Sig_transdc_His_kin_sub3_dim/P"/>
</dbReference>
<evidence type="ECO:0000259" key="12">
    <source>
        <dbReference type="Pfam" id="PF07730"/>
    </source>
</evidence>
<evidence type="ECO:0000259" key="11">
    <source>
        <dbReference type="Pfam" id="PF02518"/>
    </source>
</evidence>
<feature type="region of interest" description="Disordered" evidence="9">
    <location>
        <begin position="349"/>
        <end position="368"/>
    </location>
</feature>
<keyword evidence="6" id="KW-0418">Kinase</keyword>
<evidence type="ECO:0000256" key="5">
    <source>
        <dbReference type="ARBA" id="ARBA00022741"/>
    </source>
</evidence>
<dbReference type="Gene3D" id="3.30.565.10">
    <property type="entry name" value="Histidine kinase-like ATPase, C-terminal domain"/>
    <property type="match status" value="1"/>
</dbReference>
<evidence type="ECO:0000313" key="14">
    <source>
        <dbReference type="Proteomes" id="UP001501147"/>
    </source>
</evidence>
<name>A0ABP8ZZJ0_9ACTN</name>
<dbReference type="Proteomes" id="UP001501147">
    <property type="component" value="Unassembled WGS sequence"/>
</dbReference>
<keyword evidence="7" id="KW-0067">ATP-binding</keyword>
<evidence type="ECO:0000256" key="4">
    <source>
        <dbReference type="ARBA" id="ARBA00022679"/>
    </source>
</evidence>
<dbReference type="PANTHER" id="PTHR24421">
    <property type="entry name" value="NITRATE/NITRITE SENSOR PROTEIN NARX-RELATED"/>
    <property type="match status" value="1"/>
</dbReference>
<dbReference type="Pfam" id="PF02518">
    <property type="entry name" value="HATPase_c"/>
    <property type="match status" value="1"/>
</dbReference>
<evidence type="ECO:0000256" key="7">
    <source>
        <dbReference type="ARBA" id="ARBA00022840"/>
    </source>
</evidence>
<evidence type="ECO:0000256" key="9">
    <source>
        <dbReference type="SAM" id="MobiDB-lite"/>
    </source>
</evidence>
<keyword evidence="4" id="KW-0808">Transferase</keyword>
<dbReference type="InterPro" id="IPR003594">
    <property type="entry name" value="HATPase_dom"/>
</dbReference>
<feature type="region of interest" description="Disordered" evidence="9">
    <location>
        <begin position="1"/>
        <end position="31"/>
    </location>
</feature>
<accession>A0ABP8ZZJ0</accession>
<evidence type="ECO:0000256" key="10">
    <source>
        <dbReference type="SAM" id="Phobius"/>
    </source>
</evidence>
<feature type="transmembrane region" description="Helical" evidence="10">
    <location>
        <begin position="105"/>
        <end position="127"/>
    </location>
</feature>
<feature type="domain" description="Histidine kinase/HSP90-like ATPase" evidence="11">
    <location>
        <begin position="312"/>
        <end position="402"/>
    </location>
</feature>
<evidence type="ECO:0000256" key="8">
    <source>
        <dbReference type="ARBA" id="ARBA00023012"/>
    </source>
</evidence>
<keyword evidence="5" id="KW-0547">Nucleotide-binding</keyword>
<keyword evidence="3" id="KW-0597">Phosphoprotein</keyword>
<keyword evidence="10" id="KW-1133">Transmembrane helix</keyword>
<evidence type="ECO:0000313" key="13">
    <source>
        <dbReference type="EMBL" id="GAA4769102.1"/>
    </source>
</evidence>
<evidence type="ECO:0000256" key="3">
    <source>
        <dbReference type="ARBA" id="ARBA00022553"/>
    </source>
</evidence>
<keyword evidence="10" id="KW-0812">Transmembrane</keyword>
<keyword evidence="14" id="KW-1185">Reference proteome</keyword>